<keyword evidence="4" id="KW-1185">Reference proteome</keyword>
<protein>
    <submittedName>
        <fullName evidence="2">Uncharacterized protein</fullName>
    </submittedName>
</protein>
<gene>
    <name evidence="2" type="ORF">C1SCF055_LOCUS20424</name>
</gene>
<reference evidence="3 4" key="2">
    <citation type="submission" date="2024-05" db="EMBL/GenBank/DDBJ databases">
        <authorList>
            <person name="Chen Y."/>
            <person name="Shah S."/>
            <person name="Dougan E. K."/>
            <person name="Thang M."/>
            <person name="Chan C."/>
        </authorList>
    </citation>
    <scope>NUCLEOTIDE SEQUENCE [LARGE SCALE GENOMIC DNA]</scope>
</reference>
<evidence type="ECO:0000313" key="4">
    <source>
        <dbReference type="Proteomes" id="UP001152797"/>
    </source>
</evidence>
<sequence>MAMLRRRVALLALAFNASQAAEMHVTADGRATHATHAKESVQTPYGSSFGNLGGMGGMGGMGGGYGFGGGGMGSGGPAPVSSYPSAPASPYGAASYGQGSYGQGSMAPVRASPGAPAAPGLHTAYAPTETELHMPLNANVELESDDGIFFSSKPQSRPENYDYDDNTVLGTANYIYKGSARRTGGCLMNLALLMWLALL</sequence>
<proteinExistence type="predicted"/>
<dbReference type="EMBL" id="CAMXCT030001864">
    <property type="protein sequence ID" value="CAL4781011.1"/>
    <property type="molecule type" value="Genomic_DNA"/>
</dbReference>
<name>A0A9P1CL71_9DINO</name>
<dbReference type="EMBL" id="CAMXCT020001864">
    <property type="protein sequence ID" value="CAL1147074.1"/>
    <property type="molecule type" value="Genomic_DNA"/>
</dbReference>
<dbReference type="AlphaFoldDB" id="A0A9P1CL71"/>
<evidence type="ECO:0000313" key="2">
    <source>
        <dbReference type="EMBL" id="CAI3993699.1"/>
    </source>
</evidence>
<organism evidence="2">
    <name type="scientific">Cladocopium goreaui</name>
    <dbReference type="NCBI Taxonomy" id="2562237"/>
    <lineage>
        <taxon>Eukaryota</taxon>
        <taxon>Sar</taxon>
        <taxon>Alveolata</taxon>
        <taxon>Dinophyceae</taxon>
        <taxon>Suessiales</taxon>
        <taxon>Symbiodiniaceae</taxon>
        <taxon>Cladocopium</taxon>
    </lineage>
</organism>
<feature type="signal peptide" evidence="1">
    <location>
        <begin position="1"/>
        <end position="20"/>
    </location>
</feature>
<evidence type="ECO:0000313" key="3">
    <source>
        <dbReference type="EMBL" id="CAL4781011.1"/>
    </source>
</evidence>
<dbReference type="Proteomes" id="UP001152797">
    <property type="component" value="Unassembled WGS sequence"/>
</dbReference>
<dbReference type="EMBL" id="CAMXCT010001864">
    <property type="protein sequence ID" value="CAI3993699.1"/>
    <property type="molecule type" value="Genomic_DNA"/>
</dbReference>
<dbReference type="OrthoDB" id="444752at2759"/>
<feature type="chain" id="PRO_5043270566" evidence="1">
    <location>
        <begin position="21"/>
        <end position="199"/>
    </location>
</feature>
<evidence type="ECO:0000256" key="1">
    <source>
        <dbReference type="SAM" id="SignalP"/>
    </source>
</evidence>
<comment type="caution">
    <text evidence="2">The sequence shown here is derived from an EMBL/GenBank/DDBJ whole genome shotgun (WGS) entry which is preliminary data.</text>
</comment>
<reference evidence="2" key="1">
    <citation type="submission" date="2022-10" db="EMBL/GenBank/DDBJ databases">
        <authorList>
            <person name="Chen Y."/>
            <person name="Dougan E. K."/>
            <person name="Chan C."/>
            <person name="Rhodes N."/>
            <person name="Thang M."/>
        </authorList>
    </citation>
    <scope>NUCLEOTIDE SEQUENCE</scope>
</reference>
<accession>A0A9P1CL71</accession>
<keyword evidence="1" id="KW-0732">Signal</keyword>